<dbReference type="VEuPathDB" id="FungiDB:jhhlp_005034"/>
<dbReference type="InterPro" id="IPR046366">
    <property type="entry name" value="MPAB"/>
</dbReference>
<organism evidence="2 3">
    <name type="scientific">Lomentospora prolificans</name>
    <dbReference type="NCBI Taxonomy" id="41688"/>
    <lineage>
        <taxon>Eukaryota</taxon>
        <taxon>Fungi</taxon>
        <taxon>Dikarya</taxon>
        <taxon>Ascomycota</taxon>
        <taxon>Pezizomycotina</taxon>
        <taxon>Sordariomycetes</taxon>
        <taxon>Hypocreomycetidae</taxon>
        <taxon>Microascales</taxon>
        <taxon>Microascaceae</taxon>
        <taxon>Lomentospora</taxon>
    </lineage>
</organism>
<evidence type="ECO:0000313" key="2">
    <source>
        <dbReference type="EMBL" id="PKS08645.1"/>
    </source>
</evidence>
<keyword evidence="1" id="KW-0472">Membrane</keyword>
<dbReference type="OrthoDB" id="545169at2759"/>
<protein>
    <submittedName>
        <fullName evidence="2">Uncharacterized protein</fullName>
    </submittedName>
</protein>
<keyword evidence="1" id="KW-1133">Transmembrane helix</keyword>
<dbReference type="PANTHER" id="PTHR36124:SF1">
    <property type="entry name" value="ER-BOUND OXYGENASE MPAB_MPAB'_RUBBER OXYGENASE CATALYTIC DOMAIN-CONTAINING PROTEIN"/>
    <property type="match status" value="1"/>
</dbReference>
<dbReference type="EMBL" id="NLAX01000095">
    <property type="protein sequence ID" value="PKS08645.1"/>
    <property type="molecule type" value="Genomic_DNA"/>
</dbReference>
<dbReference type="AlphaFoldDB" id="A0A2N3N896"/>
<dbReference type="STRING" id="41688.A0A2N3N896"/>
<evidence type="ECO:0000313" key="3">
    <source>
        <dbReference type="Proteomes" id="UP000233524"/>
    </source>
</evidence>
<gene>
    <name evidence="2" type="ORF">jhhlp_005034</name>
</gene>
<reference evidence="2 3" key="1">
    <citation type="journal article" date="2017" name="G3 (Bethesda)">
        <title>First Draft Genome Sequence of the Pathogenic Fungus Lomentospora prolificans (Formerly Scedosporium prolificans).</title>
        <authorList>
            <person name="Luo R."/>
            <person name="Zimin A."/>
            <person name="Workman R."/>
            <person name="Fan Y."/>
            <person name="Pertea G."/>
            <person name="Grossman N."/>
            <person name="Wear M.P."/>
            <person name="Jia B."/>
            <person name="Miller H."/>
            <person name="Casadevall A."/>
            <person name="Timp W."/>
            <person name="Zhang S.X."/>
            <person name="Salzberg S.L."/>
        </authorList>
    </citation>
    <scope>NUCLEOTIDE SEQUENCE [LARGE SCALE GENOMIC DNA]</scope>
    <source>
        <strain evidence="2 3">JHH-5317</strain>
    </source>
</reference>
<evidence type="ECO:0000256" key="1">
    <source>
        <dbReference type="SAM" id="Phobius"/>
    </source>
</evidence>
<accession>A0A2N3N896</accession>
<keyword evidence="3" id="KW-1185">Reference proteome</keyword>
<name>A0A2N3N896_9PEZI</name>
<dbReference type="PANTHER" id="PTHR36124">
    <property type="match status" value="1"/>
</dbReference>
<dbReference type="GO" id="GO:0016491">
    <property type="term" value="F:oxidoreductase activity"/>
    <property type="evidence" value="ECO:0007669"/>
    <property type="project" value="InterPro"/>
</dbReference>
<dbReference type="InParanoid" id="A0A2N3N896"/>
<feature type="transmembrane region" description="Helical" evidence="1">
    <location>
        <begin position="19"/>
        <end position="36"/>
    </location>
</feature>
<comment type="caution">
    <text evidence="2">The sequence shown here is derived from an EMBL/GenBank/DDBJ whole genome shotgun (WGS) entry which is preliminary data.</text>
</comment>
<keyword evidence="1" id="KW-0812">Transmembrane</keyword>
<sequence>MDLVAAAVRQVAQSRHSRVLALTTTVVAYLTTVRLLRYRRRNRIIRDYGYPQRPLSSMTVEEASKIRKQLTNLEFPHAFTTSLFFALFKTYAIPTISKLLLATGQLSSDRTASKRAADTAVIISEMSHNSPQSERATSGIARMNFLHSRYRKSGKITDDDMLYTLSLFALEPERWISRFEWRNFSDVELCAEGVFWRDIGEAMEIPYGALELCYDSDERDGLAWLRAIKRWSDMYEKQHAVPNETNAKVAKGTLDILLFNLPLATRGVAVQLVSALIAPNTRDAMHLPHPTKLNEQLLISFMALRRFFIKYFHLPRPSWLEFSRITDDADPETGNYHMVFYFSQPWYVKPTWWNTCGPGALFTRLLGGLVPANDAPFRPEGYKIEDLGPENLEGKGRPEMEAEMQRLRARRGGGCPMGSL</sequence>
<proteinExistence type="predicted"/>
<dbReference type="Proteomes" id="UP000233524">
    <property type="component" value="Unassembled WGS sequence"/>
</dbReference>